<sequence length="173" mass="20052">MGFHERYKRNKSKCGRTKKELSPQEKEYVDEKIKAGWTPDVIVGRGEIKLSMSSRTLYRRFKDSPNYDPGKLPMKGKRKKNGHKEKRGKQSFKRSLEDRAIELPAHDKEFGHLEGDTIIGKDHKSAVITLVERLSKAIITLKPKGRTAKDVENRLNEWLSKLQKNLFKSITFD</sequence>
<dbReference type="InterPro" id="IPR051917">
    <property type="entry name" value="Transposase-Integrase"/>
</dbReference>
<feature type="region of interest" description="Disordered" evidence="1">
    <location>
        <begin position="60"/>
        <end position="95"/>
    </location>
</feature>
<name>A0ABY7QVG4_9FIRM</name>
<evidence type="ECO:0000313" key="3">
    <source>
        <dbReference type="Proteomes" id="UP001210339"/>
    </source>
</evidence>
<feature type="compositionally biased region" description="Basic and acidic residues" evidence="1">
    <location>
        <begin position="17"/>
        <end position="28"/>
    </location>
</feature>
<dbReference type="PANTHER" id="PTHR10948">
    <property type="entry name" value="TRANSPOSASE"/>
    <property type="match status" value="1"/>
</dbReference>
<dbReference type="Proteomes" id="UP001210339">
    <property type="component" value="Chromosome"/>
</dbReference>
<dbReference type="InterPro" id="IPR053392">
    <property type="entry name" value="Transposase_IS30-like"/>
</dbReference>
<gene>
    <name evidence="2" type="ORF">O6R05_05190</name>
</gene>
<dbReference type="EMBL" id="CP115667">
    <property type="protein sequence ID" value="WBW50777.1"/>
    <property type="molecule type" value="Genomic_DNA"/>
</dbReference>
<protein>
    <submittedName>
        <fullName evidence="2">IS30 family transposase</fullName>
    </submittedName>
</protein>
<dbReference type="PANTHER" id="PTHR10948:SF23">
    <property type="entry name" value="TRANSPOSASE INSI FOR INSERTION SEQUENCE ELEMENT IS30A-RELATED"/>
    <property type="match status" value="1"/>
</dbReference>
<organism evidence="2 3">
    <name type="scientific">Peptoniphilus equinus</name>
    <dbReference type="NCBI Taxonomy" id="3016343"/>
    <lineage>
        <taxon>Bacteria</taxon>
        <taxon>Bacillati</taxon>
        <taxon>Bacillota</taxon>
        <taxon>Tissierellia</taxon>
        <taxon>Tissierellales</taxon>
        <taxon>Peptoniphilaceae</taxon>
        <taxon>Peptoniphilus</taxon>
    </lineage>
</organism>
<feature type="compositionally biased region" description="Basic residues" evidence="1">
    <location>
        <begin position="74"/>
        <end position="92"/>
    </location>
</feature>
<dbReference type="NCBIfam" id="NF033563">
    <property type="entry name" value="transpos_IS30"/>
    <property type="match status" value="1"/>
</dbReference>
<evidence type="ECO:0000313" key="2">
    <source>
        <dbReference type="EMBL" id="WBW50777.1"/>
    </source>
</evidence>
<feature type="compositionally biased region" description="Basic residues" evidence="1">
    <location>
        <begin position="1"/>
        <end position="16"/>
    </location>
</feature>
<feature type="region of interest" description="Disordered" evidence="1">
    <location>
        <begin position="1"/>
        <end position="28"/>
    </location>
</feature>
<evidence type="ECO:0000256" key="1">
    <source>
        <dbReference type="SAM" id="MobiDB-lite"/>
    </source>
</evidence>
<accession>A0ABY7QVG4</accession>
<proteinExistence type="predicted"/>
<reference evidence="2 3" key="1">
    <citation type="submission" date="2023-01" db="EMBL/GenBank/DDBJ databases">
        <authorList>
            <person name="Lee S.H."/>
            <person name="Jung H.S."/>
            <person name="Yun J.U."/>
        </authorList>
    </citation>
    <scope>NUCLEOTIDE SEQUENCE [LARGE SCALE GENOMIC DNA]</scope>
    <source>
        <strain evidence="2 3">CBA3646</strain>
    </source>
</reference>
<keyword evidence="3" id="KW-1185">Reference proteome</keyword>